<evidence type="ECO:0000256" key="1">
    <source>
        <dbReference type="SAM" id="MobiDB-lite"/>
    </source>
</evidence>
<reference evidence="3 4" key="1">
    <citation type="submission" date="2018-02" db="EMBL/GenBank/DDBJ databases">
        <title>Draft genome of wild Prunus yedoensis var. nudiflora.</title>
        <authorList>
            <person name="Baek S."/>
            <person name="Kim J.-H."/>
            <person name="Choi K."/>
            <person name="Kim G.-B."/>
            <person name="Cho A."/>
            <person name="Jang H."/>
            <person name="Shin C.-H."/>
            <person name="Yu H.-J."/>
            <person name="Mun J.-H."/>
        </authorList>
    </citation>
    <scope>NUCLEOTIDE SEQUENCE [LARGE SCALE GENOMIC DNA]</scope>
    <source>
        <strain evidence="4">cv. Jeju island</strain>
        <tissue evidence="3">Leaf</tissue>
    </source>
</reference>
<dbReference type="EMBL" id="PJQY01000038">
    <property type="protein sequence ID" value="PQQ20311.1"/>
    <property type="molecule type" value="Genomic_DNA"/>
</dbReference>
<dbReference type="Proteomes" id="UP000250321">
    <property type="component" value="Unassembled WGS sequence"/>
</dbReference>
<feature type="region of interest" description="Disordered" evidence="1">
    <location>
        <begin position="237"/>
        <end position="262"/>
    </location>
</feature>
<proteinExistence type="predicted"/>
<evidence type="ECO:0000259" key="2">
    <source>
        <dbReference type="Pfam" id="PF06972"/>
    </source>
</evidence>
<dbReference type="Pfam" id="PF06972">
    <property type="entry name" value="GIP1_N"/>
    <property type="match status" value="1"/>
</dbReference>
<evidence type="ECO:0000313" key="3">
    <source>
        <dbReference type="EMBL" id="PQQ20311.1"/>
    </source>
</evidence>
<sequence length="701" mass="73809">MSGGGETRVSIPSNVKDTIQDIREITKKQHSDDEIYAVLKECSMDPNETAQKLLYLDTFHEVKRRKDRRKENLKGRASEDSRMPPGTQRRVSRGGGQGNYSSSISSDAGGGRNASARRENGVNHVADRGSMPSSVKPVLQKTKNIAATSMPTASTGTPNGVTNLSNGSSIHSSAPKSPMGVDNNVREGGSAIDVKKLGAAASRPAAVASTPTFGSLDHEKPVSIPEQLPISAPSASASSVYSSASDPAVSNHVQENKKGSVDAIGLESSKSVKRASRSANSVVLEPAVPLKVVTLEVATNAVEATSQVPRDLSLSFAKHVTFPNHIQVPEALKNVLTFGSIDATFGPRVDSVNGIGVYNFSIGAVESSQDTDETTKEPSPSNDILSSRVQGDFSENPPSIPNALEKLPPTEGNVSSSTDSKSELPKQESQLPPEGPQNQTALHAPSYNLGFFPPMLGSQLLQVEGHDNQAHETPHLPNFVGGNSAAVPSPNSTPPLPSSIPVSQQSVPVYRQTYPPNFYPYGHYLSPYYMPPPIHQFLGHNGFPPQPSAGNAGVNAGNPTQYSIQSGGSFINTPGGYAPGSAVTSGSSVGNEDLGASQLKENHIYTTGQLTEGSTVWIHAPGQDMSSLQVSSMYNLPQGPRLTFSPMQAGHGGMAGIYPPGQTIASPTFLQQSQAVAGAAETIGPQSAAYQQPQHTQMTWN</sequence>
<feature type="domain" description="GBF-interacting protein 1 N-terminal" evidence="2">
    <location>
        <begin position="11"/>
        <end position="71"/>
    </location>
</feature>
<dbReference type="InterPro" id="IPR009060">
    <property type="entry name" value="UBA-like_sf"/>
</dbReference>
<protein>
    <submittedName>
        <fullName evidence="3">GBF-interacting protein 1-like</fullName>
    </submittedName>
</protein>
<feature type="compositionally biased region" description="Basic and acidic residues" evidence="1">
    <location>
        <begin position="69"/>
        <end position="82"/>
    </location>
</feature>
<dbReference type="InterPro" id="IPR044277">
    <property type="entry name" value="GIP1"/>
</dbReference>
<feature type="region of interest" description="Disordered" evidence="1">
    <location>
        <begin position="479"/>
        <end position="500"/>
    </location>
</feature>
<accession>A0A314ZTQ4</accession>
<feature type="region of interest" description="Disordered" evidence="1">
    <location>
        <begin position="367"/>
        <end position="446"/>
    </location>
</feature>
<dbReference type="PANTHER" id="PTHR46775">
    <property type="entry name" value="FLOCCULATION PROTEIN (DUF1296)"/>
    <property type="match status" value="1"/>
</dbReference>
<dbReference type="GO" id="GO:0051082">
    <property type="term" value="F:unfolded protein binding"/>
    <property type="evidence" value="ECO:0007669"/>
    <property type="project" value="TreeGrafter"/>
</dbReference>
<feature type="compositionally biased region" description="Polar residues" evidence="1">
    <location>
        <begin position="141"/>
        <end position="175"/>
    </location>
</feature>
<feature type="compositionally biased region" description="Low complexity" evidence="1">
    <location>
        <begin position="237"/>
        <end position="250"/>
    </location>
</feature>
<dbReference type="STRING" id="2094558.A0A314ZTQ4"/>
<dbReference type="AlphaFoldDB" id="A0A314ZTQ4"/>
<organism evidence="3 4">
    <name type="scientific">Prunus yedoensis var. nudiflora</name>
    <dbReference type="NCBI Taxonomy" id="2094558"/>
    <lineage>
        <taxon>Eukaryota</taxon>
        <taxon>Viridiplantae</taxon>
        <taxon>Streptophyta</taxon>
        <taxon>Embryophyta</taxon>
        <taxon>Tracheophyta</taxon>
        <taxon>Spermatophyta</taxon>
        <taxon>Magnoliopsida</taxon>
        <taxon>eudicotyledons</taxon>
        <taxon>Gunneridae</taxon>
        <taxon>Pentapetalae</taxon>
        <taxon>rosids</taxon>
        <taxon>fabids</taxon>
        <taxon>Rosales</taxon>
        <taxon>Rosaceae</taxon>
        <taxon>Amygdaloideae</taxon>
        <taxon>Amygdaleae</taxon>
        <taxon>Prunus</taxon>
    </lineage>
</organism>
<evidence type="ECO:0000313" key="4">
    <source>
        <dbReference type="Proteomes" id="UP000250321"/>
    </source>
</evidence>
<keyword evidence="4" id="KW-1185">Reference proteome</keyword>
<dbReference type="OrthoDB" id="753279at2759"/>
<feature type="compositionally biased region" description="Polar residues" evidence="1">
    <location>
        <begin position="377"/>
        <end position="389"/>
    </location>
</feature>
<dbReference type="GO" id="GO:0005634">
    <property type="term" value="C:nucleus"/>
    <property type="evidence" value="ECO:0007669"/>
    <property type="project" value="TreeGrafter"/>
</dbReference>
<comment type="caution">
    <text evidence="3">The sequence shown here is derived from an EMBL/GenBank/DDBJ whole genome shotgun (WGS) entry which is preliminary data.</text>
</comment>
<name>A0A314ZTQ4_PRUYE</name>
<dbReference type="InterPro" id="IPR009719">
    <property type="entry name" value="GIP1_N"/>
</dbReference>
<dbReference type="PANTHER" id="PTHR46775:SF2">
    <property type="entry name" value="GBF-INTERACTING PROTEIN 1-LIKE"/>
    <property type="match status" value="1"/>
</dbReference>
<feature type="region of interest" description="Disordered" evidence="1">
    <location>
        <begin position="62"/>
        <end position="187"/>
    </location>
</feature>
<gene>
    <name evidence="3" type="ORF">Pyn_16885</name>
</gene>
<feature type="compositionally biased region" description="Basic and acidic residues" evidence="1">
    <location>
        <begin position="116"/>
        <end position="127"/>
    </location>
</feature>
<dbReference type="SUPFAM" id="SSF46934">
    <property type="entry name" value="UBA-like"/>
    <property type="match status" value="1"/>
</dbReference>